<evidence type="ECO:0000313" key="1">
    <source>
        <dbReference type="EMBL" id="NHO68466.1"/>
    </source>
</evidence>
<name>A0A9E5MQ91_9GAMM</name>
<comment type="caution">
    <text evidence="1">The sequence shown here is derived from an EMBL/GenBank/DDBJ whole genome shotgun (WGS) entry which is preliminary data.</text>
</comment>
<proteinExistence type="predicted"/>
<dbReference type="AlphaFoldDB" id="A0A9E5MQ91"/>
<dbReference type="Proteomes" id="UP000787472">
    <property type="component" value="Unassembled WGS sequence"/>
</dbReference>
<dbReference type="RefSeq" id="WP_167192431.1">
    <property type="nucleotide sequence ID" value="NZ_JAAONZ010000032.1"/>
</dbReference>
<protein>
    <submittedName>
        <fullName evidence="1">Uncharacterized protein</fullName>
    </submittedName>
</protein>
<accession>A0A9E5MQ91</accession>
<reference evidence="1" key="1">
    <citation type="submission" date="2020-03" db="EMBL/GenBank/DDBJ databases">
        <authorList>
            <person name="Guo F."/>
        </authorList>
    </citation>
    <scope>NUCLEOTIDE SEQUENCE</scope>
    <source>
        <strain evidence="1">JCM 30134</strain>
    </source>
</reference>
<sequence length="145" mass="17108">MPINAPLILNNRLDDYTLYRLVHRAENSSVYVGVVRSKYYDRRFFRHCADDLDAPWHMHQFPSGTYQQPEENWPYYSAVIEKVFDFTRFEAAAAQQYWWEKYGGVKGSLKFAKQPLSRTQFILLRGKGCWDGYVKGFPNGWAPVR</sequence>
<keyword evidence="2" id="KW-1185">Reference proteome</keyword>
<evidence type="ECO:0000313" key="2">
    <source>
        <dbReference type="Proteomes" id="UP000787472"/>
    </source>
</evidence>
<dbReference type="EMBL" id="JAAONZ010000032">
    <property type="protein sequence ID" value="NHO68466.1"/>
    <property type="molecule type" value="Genomic_DNA"/>
</dbReference>
<organism evidence="1 2">
    <name type="scientific">Pseudomaricurvus hydrocarbonicus</name>
    <dbReference type="NCBI Taxonomy" id="1470433"/>
    <lineage>
        <taxon>Bacteria</taxon>
        <taxon>Pseudomonadati</taxon>
        <taxon>Pseudomonadota</taxon>
        <taxon>Gammaproteobacteria</taxon>
        <taxon>Cellvibrionales</taxon>
        <taxon>Cellvibrionaceae</taxon>
        <taxon>Pseudomaricurvus</taxon>
    </lineage>
</organism>
<gene>
    <name evidence="1" type="ORF">G8770_23175</name>
</gene>